<organism evidence="7 8">
    <name type="scientific">Halodesulfovibrio spirochaetisodalis</name>
    <dbReference type="NCBI Taxonomy" id="1560234"/>
    <lineage>
        <taxon>Bacteria</taxon>
        <taxon>Pseudomonadati</taxon>
        <taxon>Thermodesulfobacteriota</taxon>
        <taxon>Desulfovibrionia</taxon>
        <taxon>Desulfovibrionales</taxon>
        <taxon>Desulfovibrionaceae</taxon>
        <taxon>Halodesulfovibrio</taxon>
    </lineage>
</organism>
<dbReference type="InterPro" id="IPR036869">
    <property type="entry name" value="J_dom_sf"/>
</dbReference>
<keyword evidence="1" id="KW-0479">Metal-binding</keyword>
<dbReference type="Gene3D" id="2.60.260.20">
    <property type="entry name" value="Urease metallochaperone UreE, N-terminal domain"/>
    <property type="match status" value="2"/>
</dbReference>
<evidence type="ECO:0000256" key="5">
    <source>
        <dbReference type="ARBA" id="ARBA00023186"/>
    </source>
</evidence>
<evidence type="ECO:0000313" key="7">
    <source>
        <dbReference type="EMBL" id="OBQ55763.1"/>
    </source>
</evidence>
<dbReference type="Proteomes" id="UP000091979">
    <property type="component" value="Unassembled WGS sequence"/>
</dbReference>
<dbReference type="GO" id="GO:0008270">
    <property type="term" value="F:zinc ion binding"/>
    <property type="evidence" value="ECO:0007669"/>
    <property type="project" value="UniProtKB-KW"/>
</dbReference>
<dbReference type="OrthoDB" id="9779889at2"/>
<dbReference type="SMART" id="SM00271">
    <property type="entry name" value="DnaJ"/>
    <property type="match status" value="1"/>
</dbReference>
<keyword evidence="3" id="KW-0863">Zinc-finger</keyword>
<name>A0A1B7XJT3_9BACT</name>
<dbReference type="SUPFAM" id="SSF46565">
    <property type="entry name" value="Chaperone J-domain"/>
    <property type="match status" value="1"/>
</dbReference>
<dbReference type="GO" id="GO:0051082">
    <property type="term" value="F:unfolded protein binding"/>
    <property type="evidence" value="ECO:0007669"/>
    <property type="project" value="InterPro"/>
</dbReference>
<dbReference type="GO" id="GO:0005737">
    <property type="term" value="C:cytoplasm"/>
    <property type="evidence" value="ECO:0007669"/>
    <property type="project" value="TreeGrafter"/>
</dbReference>
<sequence>MSVEYKDYYKILGVSKTAEKDEISRAFKKLARKYHPDLNPNDAEAEKKFKEVNEAHEVLKDPEKRRMYDQLGPNWQQGQHFGGGAGGYQNMNFGGFQGGGDFSDFFETIFGGGGGFQGAGGFQGFGGQGGYANRPQRGRDVEASLTLTLEEAYHGGRKSITLSDAGGGSKALEVNIPAGVKDGARIRLSGQGDQGYAGGGAGDLYLKVNIAAHHRFTLDGVNVMLDLPLSPWEAALGTEATVPTLDGNVSLRIAAGTGSGRKLRLRGKGLGSASKKGDQFVRIKIVVPDSATDKQKELWEELAKEYESFTPRDF</sequence>
<protein>
    <submittedName>
        <fullName evidence="7">Molecular chaperone DnaJ</fullName>
    </submittedName>
</protein>
<gene>
    <name evidence="7" type="ORF">SP90_03960</name>
</gene>
<dbReference type="PANTHER" id="PTHR43096:SF52">
    <property type="entry name" value="DNAJ HOMOLOG 1, MITOCHONDRIAL-RELATED"/>
    <property type="match status" value="1"/>
</dbReference>
<dbReference type="PATRIC" id="fig|1560234.3.peg.2653"/>
<keyword evidence="8" id="KW-1185">Reference proteome</keyword>
<dbReference type="CDD" id="cd06257">
    <property type="entry name" value="DnaJ"/>
    <property type="match status" value="1"/>
</dbReference>
<evidence type="ECO:0000259" key="6">
    <source>
        <dbReference type="PROSITE" id="PS50076"/>
    </source>
</evidence>
<dbReference type="InterPro" id="IPR008971">
    <property type="entry name" value="HSP40/DnaJ_pept-bd"/>
</dbReference>
<dbReference type="PROSITE" id="PS00636">
    <property type="entry name" value="DNAJ_1"/>
    <property type="match status" value="1"/>
</dbReference>
<dbReference type="FunFam" id="2.60.260.20:FF:000005">
    <property type="entry name" value="Chaperone protein dnaJ 1, mitochondrial"/>
    <property type="match status" value="1"/>
</dbReference>
<dbReference type="GO" id="GO:0042026">
    <property type="term" value="P:protein refolding"/>
    <property type="evidence" value="ECO:0007669"/>
    <property type="project" value="TreeGrafter"/>
</dbReference>
<dbReference type="Gene3D" id="1.10.287.110">
    <property type="entry name" value="DnaJ domain"/>
    <property type="match status" value="1"/>
</dbReference>
<evidence type="ECO:0000256" key="4">
    <source>
        <dbReference type="ARBA" id="ARBA00022833"/>
    </source>
</evidence>
<evidence type="ECO:0000256" key="2">
    <source>
        <dbReference type="ARBA" id="ARBA00022737"/>
    </source>
</evidence>
<dbReference type="PANTHER" id="PTHR43096">
    <property type="entry name" value="DNAJ HOMOLOG 1, MITOCHONDRIAL-RELATED"/>
    <property type="match status" value="1"/>
</dbReference>
<evidence type="ECO:0000256" key="1">
    <source>
        <dbReference type="ARBA" id="ARBA00022723"/>
    </source>
</evidence>
<evidence type="ECO:0000256" key="3">
    <source>
        <dbReference type="ARBA" id="ARBA00022771"/>
    </source>
</evidence>
<dbReference type="RefSeq" id="WP_066852815.1">
    <property type="nucleotide sequence ID" value="NZ_JXMS01000004.1"/>
</dbReference>
<dbReference type="Pfam" id="PF00226">
    <property type="entry name" value="DnaJ"/>
    <property type="match status" value="1"/>
</dbReference>
<keyword evidence="2" id="KW-0677">Repeat</keyword>
<keyword evidence="4" id="KW-0862">Zinc</keyword>
<dbReference type="EMBL" id="JXMS01000004">
    <property type="protein sequence ID" value="OBQ55763.1"/>
    <property type="molecule type" value="Genomic_DNA"/>
</dbReference>
<dbReference type="InterPro" id="IPR001623">
    <property type="entry name" value="DnaJ_domain"/>
</dbReference>
<dbReference type="FunFam" id="2.60.260.20:FF:000009">
    <property type="entry name" value="Putative Mitochondrial DnaJ chaperone"/>
    <property type="match status" value="1"/>
</dbReference>
<keyword evidence="5" id="KW-0143">Chaperone</keyword>
<evidence type="ECO:0000313" key="8">
    <source>
        <dbReference type="Proteomes" id="UP000091979"/>
    </source>
</evidence>
<dbReference type="InterPro" id="IPR002939">
    <property type="entry name" value="DnaJ_C"/>
</dbReference>
<comment type="caution">
    <text evidence="7">The sequence shown here is derived from an EMBL/GenBank/DDBJ whole genome shotgun (WGS) entry which is preliminary data.</text>
</comment>
<dbReference type="AlphaFoldDB" id="A0A1B7XJT3"/>
<accession>A0A1B7XJT3</accession>
<feature type="domain" description="J" evidence="6">
    <location>
        <begin position="7"/>
        <end position="72"/>
    </location>
</feature>
<dbReference type="STRING" id="1560234.SP90_03960"/>
<proteinExistence type="predicted"/>
<dbReference type="SUPFAM" id="SSF49493">
    <property type="entry name" value="HSP40/DnaJ peptide-binding domain"/>
    <property type="match status" value="2"/>
</dbReference>
<dbReference type="Pfam" id="PF01556">
    <property type="entry name" value="DnaJ_C"/>
    <property type="match status" value="1"/>
</dbReference>
<dbReference type="PRINTS" id="PR00625">
    <property type="entry name" value="JDOMAIN"/>
</dbReference>
<dbReference type="InterPro" id="IPR018253">
    <property type="entry name" value="DnaJ_domain_CS"/>
</dbReference>
<reference evidence="7 8" key="1">
    <citation type="submission" date="2015-01" db="EMBL/GenBank/DDBJ databases">
        <title>Desulfovibrio sp. JC271 draft genome sequence.</title>
        <authorList>
            <person name="Shivani Y."/>
            <person name="Subhash Y."/>
            <person name="Sasikala C."/>
            <person name="Ramana C.V."/>
        </authorList>
    </citation>
    <scope>NUCLEOTIDE SEQUENCE [LARGE SCALE GENOMIC DNA]</scope>
    <source>
        <strain evidence="7 8">JC271</strain>
    </source>
</reference>
<dbReference type="CDD" id="cd10747">
    <property type="entry name" value="DnaJ_C"/>
    <property type="match status" value="1"/>
</dbReference>
<dbReference type="PROSITE" id="PS50076">
    <property type="entry name" value="DNAJ_2"/>
    <property type="match status" value="1"/>
</dbReference>